<reference evidence="2 3" key="2">
    <citation type="submission" date="2019-08" db="EMBL/GenBank/DDBJ databases">
        <title>Amycolatopsis acidicola sp. nov., isolated from peat swamp forest soil.</title>
        <authorList>
            <person name="Srisuk N."/>
        </authorList>
    </citation>
    <scope>NUCLEOTIDE SEQUENCE [LARGE SCALE GENOMIC DNA]</scope>
    <source>
        <strain evidence="2 3">TBRC 6029</strain>
    </source>
</reference>
<feature type="region of interest" description="Disordered" evidence="1">
    <location>
        <begin position="1"/>
        <end position="63"/>
    </location>
</feature>
<accession>A0A558CFU9</accession>
<dbReference type="EMBL" id="VJWX01000183">
    <property type="protein sequence ID" value="TVT47646.1"/>
    <property type="molecule type" value="Genomic_DNA"/>
</dbReference>
<comment type="caution">
    <text evidence="2">The sequence shown here is derived from an EMBL/GenBank/DDBJ whole genome shotgun (WGS) entry which is preliminary data.</text>
</comment>
<reference evidence="2 3" key="1">
    <citation type="submission" date="2019-07" db="EMBL/GenBank/DDBJ databases">
        <authorList>
            <person name="Duangmal K."/>
            <person name="Teo W.F.A."/>
        </authorList>
    </citation>
    <scope>NUCLEOTIDE SEQUENCE [LARGE SCALE GENOMIC DNA]</scope>
    <source>
        <strain evidence="2 3">TBRC 6029</strain>
    </source>
</reference>
<proteinExistence type="predicted"/>
<dbReference type="AlphaFoldDB" id="A0A558CFU9"/>
<evidence type="ECO:0000313" key="2">
    <source>
        <dbReference type="EMBL" id="TVT47646.1"/>
    </source>
</evidence>
<evidence type="ECO:0000313" key="3">
    <source>
        <dbReference type="Proteomes" id="UP000320011"/>
    </source>
</evidence>
<feature type="compositionally biased region" description="Low complexity" evidence="1">
    <location>
        <begin position="21"/>
        <end position="30"/>
    </location>
</feature>
<organism evidence="2 3">
    <name type="scientific">Amycolatopsis rhizosphaerae</name>
    <dbReference type="NCBI Taxonomy" id="2053003"/>
    <lineage>
        <taxon>Bacteria</taxon>
        <taxon>Bacillati</taxon>
        <taxon>Actinomycetota</taxon>
        <taxon>Actinomycetes</taxon>
        <taxon>Pseudonocardiales</taxon>
        <taxon>Pseudonocardiaceae</taxon>
        <taxon>Amycolatopsis</taxon>
    </lineage>
</organism>
<feature type="compositionally biased region" description="Basic residues" evidence="1">
    <location>
        <begin position="1"/>
        <end position="11"/>
    </location>
</feature>
<dbReference type="RefSeq" id="WP_144590009.1">
    <property type="nucleotide sequence ID" value="NZ_VJWX01000183.1"/>
</dbReference>
<gene>
    <name evidence="2" type="ORF">FNH05_18845</name>
</gene>
<protein>
    <submittedName>
        <fullName evidence="2">Uncharacterized protein</fullName>
    </submittedName>
</protein>
<keyword evidence="3" id="KW-1185">Reference proteome</keyword>
<sequence>MTGRTASRRHAAVSSTPAEFARPAPAGPALRARRAPGSGIRATRGAQASHDPLNRLPRSVVAH</sequence>
<name>A0A558CFU9_9PSEU</name>
<evidence type="ECO:0000256" key="1">
    <source>
        <dbReference type="SAM" id="MobiDB-lite"/>
    </source>
</evidence>
<dbReference type="Proteomes" id="UP000320011">
    <property type="component" value="Unassembled WGS sequence"/>
</dbReference>